<dbReference type="OrthoDB" id="1898734at2759"/>
<dbReference type="InterPro" id="IPR002410">
    <property type="entry name" value="Peptidase_S33"/>
</dbReference>
<dbReference type="Pfam" id="PF00561">
    <property type="entry name" value="Abhydrolase_1"/>
    <property type="match status" value="1"/>
</dbReference>
<dbReference type="InterPro" id="IPR051601">
    <property type="entry name" value="Serine_prot/Carboxylest_S33"/>
</dbReference>
<evidence type="ECO:0000313" key="4">
    <source>
        <dbReference type="EMBL" id="KAF5317367.1"/>
    </source>
</evidence>
<dbReference type="GO" id="GO:0008233">
    <property type="term" value="F:peptidase activity"/>
    <property type="evidence" value="ECO:0007669"/>
    <property type="project" value="InterPro"/>
</dbReference>
<keyword evidence="2" id="KW-0378">Hydrolase</keyword>
<dbReference type="SUPFAM" id="SSF53474">
    <property type="entry name" value="alpha/beta-Hydrolases"/>
    <property type="match status" value="1"/>
</dbReference>
<dbReference type="Gene3D" id="3.40.50.1820">
    <property type="entry name" value="alpha/beta hydrolase"/>
    <property type="match status" value="1"/>
</dbReference>
<gene>
    <name evidence="4" type="ORF">D9611_003616</name>
</gene>
<evidence type="ECO:0000259" key="3">
    <source>
        <dbReference type="Pfam" id="PF00561"/>
    </source>
</evidence>
<dbReference type="Proteomes" id="UP000541558">
    <property type="component" value="Unassembled WGS sequence"/>
</dbReference>
<dbReference type="GO" id="GO:0006508">
    <property type="term" value="P:proteolysis"/>
    <property type="evidence" value="ECO:0007669"/>
    <property type="project" value="InterPro"/>
</dbReference>
<evidence type="ECO:0000256" key="1">
    <source>
        <dbReference type="ARBA" id="ARBA00010088"/>
    </source>
</evidence>
<sequence length="718" mass="81485">MKTTYQANLPPELNGEIAAFCSGEYLRHLALVNKEFQAHAEKLLYARVAVRTEQEWRVGAFETLATNATKAGYVKFLSLEFSREKRPTDSAIVEKLLTAGPALKNLRDFRIQLRDDLRNEVDGLNDMLRAGHFHLNTLFSDNDFDFDMILEGQNDLTVIGIFQVSDGDAPESLLKSVEGRSLLTVGLTRETYLPVYNYIYMVPELLSLEQAQKFDIILGQAFEDDAMFAVSVKAERVTCAFVYFQNVPSKEIFEAFIAAASRIFVNLCELEMNLGCIGDTLEAWRKAPVSWPETISKLEIRDWSPGDFGSRKRRDESPDTNVKLAHYIPSCGPGYEIPFRGRSGFAGELYKNGYQVLWIDQRGTGLSTALSPDTVPSHIQTPRETADYIKHFLARNIVRDCEAIRHILLDNRPNEEDRKWTILGQSWGGWLSLTYLSFHPEGLKEVWLTGGLAPIALNEPGEVYKRLIPRLAKRNAIYYQKYPADIARIRKIAAYLDSNDVVLPNGTTLSITVLQLLGMSFGAKGGIDNVHQIIFRVAQDLEIFGKLSYKTLHMIEQEHGFDGNPLYAILQEPIYCQGAPARWAAKRAFESEPQFSWNHVKSLSDSEPLYLLGETMLPEMYDSFAGLRPWKEVAHILAEDDNWTPPFDLEQLAKNEVKVSAVTYYDDMYVDFDLAQDTARRVKNIEQYITNQHGHDGLRQDASDVIGKLIQLSKREYD</sequence>
<dbReference type="PANTHER" id="PTHR43248:SF2">
    <property type="entry name" value="PROLYL AMINOPEPTIDASE"/>
    <property type="match status" value="1"/>
</dbReference>
<evidence type="ECO:0000256" key="2">
    <source>
        <dbReference type="ARBA" id="ARBA00022801"/>
    </source>
</evidence>
<dbReference type="AlphaFoldDB" id="A0A8H5EYW9"/>
<proteinExistence type="inferred from homology"/>
<dbReference type="PANTHER" id="PTHR43248">
    <property type="entry name" value="2-SUCCINYL-6-HYDROXY-2,4-CYCLOHEXADIENE-1-CARBOXYLATE SYNTHASE"/>
    <property type="match status" value="1"/>
</dbReference>
<comment type="similarity">
    <text evidence="1">Belongs to the peptidase S33 family.</text>
</comment>
<comment type="caution">
    <text evidence="4">The sequence shown here is derived from an EMBL/GenBank/DDBJ whole genome shotgun (WGS) entry which is preliminary data.</text>
</comment>
<evidence type="ECO:0000313" key="5">
    <source>
        <dbReference type="Proteomes" id="UP000541558"/>
    </source>
</evidence>
<protein>
    <recommendedName>
        <fullName evidence="3">AB hydrolase-1 domain-containing protein</fullName>
    </recommendedName>
</protein>
<dbReference type="EMBL" id="JAACJK010000219">
    <property type="protein sequence ID" value="KAF5317367.1"/>
    <property type="molecule type" value="Genomic_DNA"/>
</dbReference>
<keyword evidence="5" id="KW-1185">Reference proteome</keyword>
<feature type="domain" description="AB hydrolase-1" evidence="3">
    <location>
        <begin position="345"/>
        <end position="488"/>
    </location>
</feature>
<accession>A0A8H5EYW9</accession>
<dbReference type="InterPro" id="IPR000073">
    <property type="entry name" value="AB_hydrolase_1"/>
</dbReference>
<dbReference type="InterPro" id="IPR029058">
    <property type="entry name" value="AB_hydrolase_fold"/>
</dbReference>
<organism evidence="4 5">
    <name type="scientific">Ephemerocybe angulata</name>
    <dbReference type="NCBI Taxonomy" id="980116"/>
    <lineage>
        <taxon>Eukaryota</taxon>
        <taxon>Fungi</taxon>
        <taxon>Dikarya</taxon>
        <taxon>Basidiomycota</taxon>
        <taxon>Agaricomycotina</taxon>
        <taxon>Agaricomycetes</taxon>
        <taxon>Agaricomycetidae</taxon>
        <taxon>Agaricales</taxon>
        <taxon>Agaricineae</taxon>
        <taxon>Psathyrellaceae</taxon>
        <taxon>Ephemerocybe</taxon>
    </lineage>
</organism>
<name>A0A8H5EYW9_9AGAR</name>
<reference evidence="4 5" key="1">
    <citation type="journal article" date="2020" name="ISME J.">
        <title>Uncovering the hidden diversity of litter-decomposition mechanisms in mushroom-forming fungi.</title>
        <authorList>
            <person name="Floudas D."/>
            <person name="Bentzer J."/>
            <person name="Ahren D."/>
            <person name="Johansson T."/>
            <person name="Persson P."/>
            <person name="Tunlid A."/>
        </authorList>
    </citation>
    <scope>NUCLEOTIDE SEQUENCE [LARGE SCALE GENOMIC DNA]</scope>
    <source>
        <strain evidence="4 5">CBS 175.51</strain>
    </source>
</reference>
<dbReference type="PRINTS" id="PR00793">
    <property type="entry name" value="PROAMNOPTASE"/>
</dbReference>